<dbReference type="Pfam" id="PF00106">
    <property type="entry name" value="adh_short"/>
    <property type="match status" value="1"/>
</dbReference>
<dbReference type="InterPro" id="IPR002347">
    <property type="entry name" value="SDR_fam"/>
</dbReference>
<dbReference type="InterPro" id="IPR036291">
    <property type="entry name" value="NAD(P)-bd_dom_sf"/>
</dbReference>
<dbReference type="EMBL" id="FQYO01000003">
    <property type="protein sequence ID" value="SHI80704.1"/>
    <property type="molecule type" value="Genomic_DNA"/>
</dbReference>
<gene>
    <name evidence="3" type="ORF">SAMN05444417_1814</name>
</gene>
<dbReference type="PRINTS" id="PR00081">
    <property type="entry name" value="GDHRDH"/>
</dbReference>
<dbReference type="OrthoDB" id="335726at2"/>
<dbReference type="PANTHER" id="PTHR44196:SF1">
    <property type="entry name" value="DEHYDROGENASE_REDUCTASE SDR FAMILY MEMBER 7B"/>
    <property type="match status" value="1"/>
</dbReference>
<dbReference type="GO" id="GO:0016491">
    <property type="term" value="F:oxidoreductase activity"/>
    <property type="evidence" value="ECO:0007669"/>
    <property type="project" value="UniProtKB-KW"/>
</dbReference>
<dbReference type="SUPFAM" id="SSF51735">
    <property type="entry name" value="NAD(P)-binding Rossmann-fold domains"/>
    <property type="match status" value="1"/>
</dbReference>
<evidence type="ECO:0000256" key="1">
    <source>
        <dbReference type="ARBA" id="ARBA00006484"/>
    </source>
</evidence>
<dbReference type="AlphaFoldDB" id="A0A1M6E578"/>
<dbReference type="Gene3D" id="3.40.50.720">
    <property type="entry name" value="NAD(P)-binding Rossmann-like Domain"/>
    <property type="match status" value="1"/>
</dbReference>
<dbReference type="RefSeq" id="WP_073330204.1">
    <property type="nucleotide sequence ID" value="NZ_FQYO01000003.1"/>
</dbReference>
<organism evidence="3 4">
    <name type="scientific">Wenxinia saemankumensis</name>
    <dbReference type="NCBI Taxonomy" id="1447782"/>
    <lineage>
        <taxon>Bacteria</taxon>
        <taxon>Pseudomonadati</taxon>
        <taxon>Pseudomonadota</taxon>
        <taxon>Alphaproteobacteria</taxon>
        <taxon>Rhodobacterales</taxon>
        <taxon>Roseobacteraceae</taxon>
        <taxon>Wenxinia</taxon>
    </lineage>
</organism>
<protein>
    <submittedName>
        <fullName evidence="3">Short-chain dehydrogenase</fullName>
    </submittedName>
</protein>
<reference evidence="3 4" key="1">
    <citation type="submission" date="2016-11" db="EMBL/GenBank/DDBJ databases">
        <authorList>
            <person name="Jaros S."/>
            <person name="Januszkiewicz K."/>
            <person name="Wedrychowicz H."/>
        </authorList>
    </citation>
    <scope>NUCLEOTIDE SEQUENCE [LARGE SCALE GENOMIC DNA]</scope>
    <source>
        <strain evidence="3 4">DSM 100565</strain>
    </source>
</reference>
<dbReference type="GO" id="GO:0016020">
    <property type="term" value="C:membrane"/>
    <property type="evidence" value="ECO:0007669"/>
    <property type="project" value="TreeGrafter"/>
</dbReference>
<evidence type="ECO:0000313" key="3">
    <source>
        <dbReference type="EMBL" id="SHI80704.1"/>
    </source>
</evidence>
<accession>A0A1M6E578</accession>
<proteinExistence type="inferred from homology"/>
<name>A0A1M6E578_9RHOB</name>
<evidence type="ECO:0000313" key="4">
    <source>
        <dbReference type="Proteomes" id="UP000184292"/>
    </source>
</evidence>
<sequence>MREWNGKTYWIVGASEGLGEALAHQLSRAGASVILSARSEERLSAISAALPGQSRILPLDVTDEDAVIRAVDDAGGIDGMVYLAGTYWPMKATDWNVAHGLQMIDTNLGGAMRVLGHLVPRMLERGKGHIVLTGSLSGYRGLPGTVGYGASKAGLMHLAEAIDMDLRDTPLEVQLVNPGFVRSRLTEQNDFRMPFIMEPEDAAREIFEHMGGEGFSRNFPLAFSWLFRVSRIFPRWLHSAIFNR</sequence>
<dbReference type="STRING" id="1447782.SAMN05444417_1814"/>
<keyword evidence="2" id="KW-0560">Oxidoreductase</keyword>
<dbReference type="PANTHER" id="PTHR44196">
    <property type="entry name" value="DEHYDROGENASE/REDUCTASE SDR FAMILY MEMBER 7B"/>
    <property type="match status" value="1"/>
</dbReference>
<comment type="similarity">
    <text evidence="1">Belongs to the short-chain dehydrogenases/reductases (SDR) family.</text>
</comment>
<evidence type="ECO:0000256" key="2">
    <source>
        <dbReference type="ARBA" id="ARBA00023002"/>
    </source>
</evidence>
<keyword evidence="4" id="KW-1185">Reference proteome</keyword>
<dbReference type="Proteomes" id="UP000184292">
    <property type="component" value="Unassembled WGS sequence"/>
</dbReference>